<accession>A0AAD1D5A9</accession>
<gene>
    <name evidence="1" type="ORF">SmB9_17300</name>
</gene>
<reference evidence="1 2" key="1">
    <citation type="submission" date="2018-06" db="EMBL/GenBank/DDBJ databases">
        <title>Complete Genome Sequence of the Microcystin-Degrading Bacterium Sphingosinicella microcystinivorans Strain B-9.</title>
        <authorList>
            <person name="Jin H."/>
            <person name="Nishizawa T."/>
            <person name="Guo Y."/>
            <person name="Nishizawa A."/>
            <person name="Park H."/>
            <person name="Kato H."/>
            <person name="Tsuji K."/>
            <person name="Harada K."/>
        </authorList>
    </citation>
    <scope>NUCLEOTIDE SEQUENCE [LARGE SCALE GENOMIC DNA]</scope>
    <source>
        <strain evidence="1 2">B9</strain>
    </source>
</reference>
<organism evidence="1 2">
    <name type="scientific">Sphingosinicella microcystinivorans</name>
    <dbReference type="NCBI Taxonomy" id="335406"/>
    <lineage>
        <taxon>Bacteria</taxon>
        <taxon>Pseudomonadati</taxon>
        <taxon>Pseudomonadota</taxon>
        <taxon>Alphaproteobacteria</taxon>
        <taxon>Sphingomonadales</taxon>
        <taxon>Sphingosinicellaceae</taxon>
        <taxon>Sphingosinicella</taxon>
    </lineage>
</organism>
<name>A0AAD1D5A9_SPHMI</name>
<dbReference type="InterPro" id="IPR019613">
    <property type="entry name" value="DUF4198"/>
</dbReference>
<dbReference type="EMBL" id="AP018711">
    <property type="protein sequence ID" value="BBE34072.1"/>
    <property type="molecule type" value="Genomic_DNA"/>
</dbReference>
<dbReference type="KEGG" id="smic:SmB9_17300"/>
<dbReference type="Proteomes" id="UP000275727">
    <property type="component" value="Chromosome"/>
</dbReference>
<dbReference type="Pfam" id="PF10670">
    <property type="entry name" value="DUF4198"/>
    <property type="match status" value="1"/>
</dbReference>
<protein>
    <submittedName>
        <fullName evidence="1">Uncharacterized protein</fullName>
    </submittedName>
</protein>
<evidence type="ECO:0000313" key="1">
    <source>
        <dbReference type="EMBL" id="BBE34072.1"/>
    </source>
</evidence>
<dbReference type="AlphaFoldDB" id="A0AAD1D5A9"/>
<proteinExistence type="predicted"/>
<evidence type="ECO:0000313" key="2">
    <source>
        <dbReference type="Proteomes" id="UP000275727"/>
    </source>
</evidence>
<sequence>MPSIGYTVGRIRPSHTEGDTDDEGNLASHFATVNLCCDNCCNYDHFGCRQRARNLVCAALKQLALIYGVGADDLDMVRRLPQVESITAYDAEYRPINAAARVAGAIVLIDSDAQPTLVAAVMPYGVWSRVGDGDFEKKTLLEMPNATFSTKNVKYAVTIQGPLSKPIPALAGHTLQVVPVGDIPATLGTPMTYRVLYNGAPLAGARVINDLVNDPDAKPLLSAADGTVTLPVRNQGLNVVLAVYEGPSDNPKLYGQVEHSATLAFTLPHLPE</sequence>